<dbReference type="InterPro" id="IPR035987">
    <property type="entry name" value="Ribosomal_uS8_sf"/>
</dbReference>
<dbReference type="InterPro" id="IPR047863">
    <property type="entry name" value="Ribosomal_uS8_CS"/>
</dbReference>
<sequence length="126" mass="14314">MYTDLLTKIKNSQAVKKESVKVPYSAMDLAILELLEKHKFIAGVAKKGRMPKRILDITLKYENKKGVIQGVRFLSIPSRRLYIGYKDIKPVRQGYGLLVLSTPKGIMDGKTAYKQKIGGQLLFDIW</sequence>
<dbReference type="InterPro" id="IPR000630">
    <property type="entry name" value="Ribosomal_uS8"/>
</dbReference>
<dbReference type="Gene3D" id="3.30.1490.10">
    <property type="match status" value="1"/>
</dbReference>
<dbReference type="GO" id="GO:0003735">
    <property type="term" value="F:structural constituent of ribosome"/>
    <property type="evidence" value="ECO:0007669"/>
    <property type="project" value="InterPro"/>
</dbReference>
<protein>
    <recommendedName>
        <fullName evidence="4">Small ribosomal subunit protein uS8</fullName>
    </recommendedName>
    <alternativeName>
        <fullName evidence="5">30S ribosomal protein S8</fullName>
    </alternativeName>
</protein>
<comment type="caution">
    <text evidence="7">The sequence shown here is derived from an EMBL/GenBank/DDBJ whole genome shotgun (WGS) entry which is preliminary data.</text>
</comment>
<evidence type="ECO:0000256" key="4">
    <source>
        <dbReference type="ARBA" id="ARBA00035258"/>
    </source>
</evidence>
<proteinExistence type="inferred from homology"/>
<dbReference type="GO" id="GO:0005840">
    <property type="term" value="C:ribosome"/>
    <property type="evidence" value="ECO:0007669"/>
    <property type="project" value="UniProtKB-KW"/>
</dbReference>
<accession>A0A1G1ZUE0</accession>
<evidence type="ECO:0000256" key="5">
    <source>
        <dbReference type="ARBA" id="ARBA00035525"/>
    </source>
</evidence>
<dbReference type="Pfam" id="PF00410">
    <property type="entry name" value="Ribosomal_S8"/>
    <property type="match status" value="1"/>
</dbReference>
<evidence type="ECO:0000256" key="6">
    <source>
        <dbReference type="RuleBase" id="RU003660"/>
    </source>
</evidence>
<dbReference type="GO" id="GO:1990904">
    <property type="term" value="C:ribonucleoprotein complex"/>
    <property type="evidence" value="ECO:0007669"/>
    <property type="project" value="UniProtKB-KW"/>
</dbReference>
<organism evidence="7 8">
    <name type="scientific">Candidatus Harrisonbacteria bacterium RIFCSPLOWO2_02_FULL_45_10c</name>
    <dbReference type="NCBI Taxonomy" id="1798410"/>
    <lineage>
        <taxon>Bacteria</taxon>
        <taxon>Candidatus Harrisoniibacteriota</taxon>
    </lineage>
</organism>
<dbReference type="PANTHER" id="PTHR11758">
    <property type="entry name" value="40S RIBOSOMAL PROTEIN S15A"/>
    <property type="match status" value="1"/>
</dbReference>
<evidence type="ECO:0000313" key="7">
    <source>
        <dbReference type="EMBL" id="OGY68338.1"/>
    </source>
</evidence>
<keyword evidence="3 6" id="KW-0687">Ribonucleoprotein</keyword>
<evidence type="ECO:0000313" key="8">
    <source>
        <dbReference type="Proteomes" id="UP000176284"/>
    </source>
</evidence>
<evidence type="ECO:0000256" key="3">
    <source>
        <dbReference type="ARBA" id="ARBA00023274"/>
    </source>
</evidence>
<evidence type="ECO:0000256" key="2">
    <source>
        <dbReference type="ARBA" id="ARBA00022980"/>
    </source>
</evidence>
<comment type="similarity">
    <text evidence="1 6">Belongs to the universal ribosomal protein uS8 family.</text>
</comment>
<dbReference type="GO" id="GO:0006412">
    <property type="term" value="P:translation"/>
    <property type="evidence" value="ECO:0007669"/>
    <property type="project" value="InterPro"/>
</dbReference>
<dbReference type="EMBL" id="MHJM01000002">
    <property type="protein sequence ID" value="OGY68338.1"/>
    <property type="molecule type" value="Genomic_DNA"/>
</dbReference>
<dbReference type="PROSITE" id="PS00053">
    <property type="entry name" value="RIBOSOMAL_S8"/>
    <property type="match status" value="1"/>
</dbReference>
<name>A0A1G1ZUE0_9BACT</name>
<dbReference type="SUPFAM" id="SSF56047">
    <property type="entry name" value="Ribosomal protein S8"/>
    <property type="match status" value="1"/>
</dbReference>
<keyword evidence="2 6" id="KW-0689">Ribosomal protein</keyword>
<dbReference type="FunFam" id="3.30.1490.10:FF:000001">
    <property type="entry name" value="30S ribosomal protein S8"/>
    <property type="match status" value="1"/>
</dbReference>
<dbReference type="AlphaFoldDB" id="A0A1G1ZUE0"/>
<dbReference type="STRING" id="1798410.A3H63_02860"/>
<dbReference type="Gene3D" id="3.30.1370.30">
    <property type="match status" value="1"/>
</dbReference>
<evidence type="ECO:0000256" key="1">
    <source>
        <dbReference type="ARBA" id="ARBA00006471"/>
    </source>
</evidence>
<reference evidence="7 8" key="1">
    <citation type="journal article" date="2016" name="Nat. Commun.">
        <title>Thousands of microbial genomes shed light on interconnected biogeochemical processes in an aquifer system.</title>
        <authorList>
            <person name="Anantharaman K."/>
            <person name="Brown C.T."/>
            <person name="Hug L.A."/>
            <person name="Sharon I."/>
            <person name="Castelle C.J."/>
            <person name="Probst A.J."/>
            <person name="Thomas B.C."/>
            <person name="Singh A."/>
            <person name="Wilkins M.J."/>
            <person name="Karaoz U."/>
            <person name="Brodie E.L."/>
            <person name="Williams K.H."/>
            <person name="Hubbard S.S."/>
            <person name="Banfield J.F."/>
        </authorList>
    </citation>
    <scope>NUCLEOTIDE SEQUENCE [LARGE SCALE GENOMIC DNA]</scope>
</reference>
<dbReference type="Proteomes" id="UP000176284">
    <property type="component" value="Unassembled WGS sequence"/>
</dbReference>
<dbReference type="GO" id="GO:0005737">
    <property type="term" value="C:cytoplasm"/>
    <property type="evidence" value="ECO:0007669"/>
    <property type="project" value="UniProtKB-ARBA"/>
</dbReference>
<gene>
    <name evidence="7" type="ORF">A3H63_02860</name>
</gene>